<dbReference type="SUPFAM" id="SSF47413">
    <property type="entry name" value="lambda repressor-like DNA-binding domains"/>
    <property type="match status" value="1"/>
</dbReference>
<dbReference type="Gene3D" id="1.10.260.40">
    <property type="entry name" value="lambda repressor-like DNA-binding domains"/>
    <property type="match status" value="1"/>
</dbReference>
<feature type="domain" description="HTH cro/C1-type" evidence="1">
    <location>
        <begin position="13"/>
        <end position="67"/>
    </location>
</feature>
<dbReference type="SMART" id="SM00530">
    <property type="entry name" value="HTH_XRE"/>
    <property type="match status" value="1"/>
</dbReference>
<dbReference type="InterPro" id="IPR010982">
    <property type="entry name" value="Lambda_DNA-bd_dom_sf"/>
</dbReference>
<keyword evidence="3" id="KW-1185">Reference proteome</keyword>
<gene>
    <name evidence="2" type="ORF">SAMN05216522_107114</name>
</gene>
<accession>A0A1H9JC70</accession>
<dbReference type="GO" id="GO:0003677">
    <property type="term" value="F:DNA binding"/>
    <property type="evidence" value="ECO:0007669"/>
    <property type="project" value="InterPro"/>
</dbReference>
<reference evidence="3" key="1">
    <citation type="submission" date="2016-10" db="EMBL/GenBank/DDBJ databases">
        <authorList>
            <person name="Varghese N."/>
            <person name="Submissions S."/>
        </authorList>
    </citation>
    <scope>NUCLEOTIDE SEQUENCE [LARGE SCALE GENOMIC DNA]</scope>
    <source>
        <strain evidence="3">8N4</strain>
    </source>
</reference>
<organism evidence="2 3">
    <name type="scientific">Rosenbergiella nectarea</name>
    <dbReference type="NCBI Taxonomy" id="988801"/>
    <lineage>
        <taxon>Bacteria</taxon>
        <taxon>Pseudomonadati</taxon>
        <taxon>Pseudomonadota</taxon>
        <taxon>Gammaproteobacteria</taxon>
        <taxon>Enterobacterales</taxon>
        <taxon>Erwiniaceae</taxon>
        <taxon>Rosenbergiella</taxon>
    </lineage>
</organism>
<dbReference type="Proteomes" id="UP000242515">
    <property type="component" value="Unassembled WGS sequence"/>
</dbReference>
<evidence type="ECO:0000313" key="2">
    <source>
        <dbReference type="EMBL" id="SEQ84484.1"/>
    </source>
</evidence>
<dbReference type="RefSeq" id="WP_092676255.1">
    <property type="nucleotide sequence ID" value="NZ_FOGC01000007.1"/>
</dbReference>
<evidence type="ECO:0000313" key="3">
    <source>
        <dbReference type="Proteomes" id="UP000242515"/>
    </source>
</evidence>
<evidence type="ECO:0000259" key="1">
    <source>
        <dbReference type="PROSITE" id="PS50943"/>
    </source>
</evidence>
<dbReference type="CDD" id="cd00093">
    <property type="entry name" value="HTH_XRE"/>
    <property type="match status" value="1"/>
</dbReference>
<dbReference type="InterPro" id="IPR001387">
    <property type="entry name" value="Cro/C1-type_HTH"/>
</dbReference>
<dbReference type="EMBL" id="FOGC01000007">
    <property type="protein sequence ID" value="SEQ84484.1"/>
    <property type="molecule type" value="Genomic_DNA"/>
</dbReference>
<dbReference type="PROSITE" id="PS50943">
    <property type="entry name" value="HTH_CROC1"/>
    <property type="match status" value="1"/>
</dbReference>
<protein>
    <submittedName>
        <fullName evidence="2">HTH-type transcriptional regulator / antitoxin HipB</fullName>
    </submittedName>
</protein>
<name>A0A1H9JC70_9GAMM</name>
<sequence>MKITTPKMLAAEMREQRKKNKLTQAQAADQVGLRQATVSEFENTPESTKLETFFKILASLDLELHVVKRGSTLNEGKVWNKEW</sequence>
<dbReference type="OrthoDB" id="5891007at2"/>
<dbReference type="Pfam" id="PF01381">
    <property type="entry name" value="HTH_3"/>
    <property type="match status" value="1"/>
</dbReference>
<dbReference type="STRING" id="988801.SAMN05216522_107114"/>
<proteinExistence type="predicted"/>
<dbReference type="AlphaFoldDB" id="A0A1H9JC70"/>